<accession>A0ABP8RE16</accession>
<protein>
    <submittedName>
        <fullName evidence="2">Uncharacterized protein</fullName>
    </submittedName>
</protein>
<feature type="region of interest" description="Disordered" evidence="1">
    <location>
        <begin position="293"/>
        <end position="316"/>
    </location>
</feature>
<dbReference type="EMBL" id="BAABGT010000004">
    <property type="protein sequence ID" value="GAA4536320.1"/>
    <property type="molecule type" value="Genomic_DNA"/>
</dbReference>
<evidence type="ECO:0000313" key="3">
    <source>
        <dbReference type="Proteomes" id="UP001501598"/>
    </source>
</evidence>
<dbReference type="Proteomes" id="UP001501598">
    <property type="component" value="Unassembled WGS sequence"/>
</dbReference>
<feature type="compositionally biased region" description="Pro residues" evidence="1">
    <location>
        <begin position="101"/>
        <end position="110"/>
    </location>
</feature>
<evidence type="ECO:0000256" key="1">
    <source>
        <dbReference type="SAM" id="MobiDB-lite"/>
    </source>
</evidence>
<evidence type="ECO:0000313" key="2">
    <source>
        <dbReference type="EMBL" id="GAA4536320.1"/>
    </source>
</evidence>
<organism evidence="2 3">
    <name type="scientific">Pseudonocardia xishanensis</name>
    <dbReference type="NCBI Taxonomy" id="630995"/>
    <lineage>
        <taxon>Bacteria</taxon>
        <taxon>Bacillati</taxon>
        <taxon>Actinomycetota</taxon>
        <taxon>Actinomycetes</taxon>
        <taxon>Pseudonocardiales</taxon>
        <taxon>Pseudonocardiaceae</taxon>
        <taxon>Pseudonocardia</taxon>
    </lineage>
</organism>
<sequence>MSAFRFFGRPEPVVREIPPNSATGQARPARRAEDLLAPPGEARPGWAHPSDDRGWAQHTYGWASPPTGRATAAEGWGGGPEVADRGWAGPREPQTRAMPSLPGPTAPGDPNPSWRTFPPPPIPAAPQRWASADGGVDPTWSGAPRSAPGRGGSPHPAEAAALGAAFAADYLSWDEDDPDLRSRVLGEYLAVRRPVQLGWSGQGRQRADFALPGLVRPDGDGRVLVDVRVRVTPYVRVPGGRVGPPDPPPDDGPASPSAAPAPAARGWRGLPGRWIRIAVAVLVAGDRLVIDAEEEAEDPWPTPDPELADDLPEESP</sequence>
<dbReference type="RefSeq" id="WP_345411913.1">
    <property type="nucleotide sequence ID" value="NZ_BAABGT010000004.1"/>
</dbReference>
<name>A0ABP8RE16_9PSEU</name>
<feature type="compositionally biased region" description="Acidic residues" evidence="1">
    <location>
        <begin position="306"/>
        <end position="316"/>
    </location>
</feature>
<gene>
    <name evidence="2" type="ORF">GCM10023175_03080</name>
</gene>
<feature type="compositionally biased region" description="Low complexity" evidence="1">
    <location>
        <begin position="252"/>
        <end position="267"/>
    </location>
</feature>
<reference evidence="3" key="1">
    <citation type="journal article" date="2019" name="Int. J. Syst. Evol. Microbiol.">
        <title>The Global Catalogue of Microorganisms (GCM) 10K type strain sequencing project: providing services to taxonomists for standard genome sequencing and annotation.</title>
        <authorList>
            <consortium name="The Broad Institute Genomics Platform"/>
            <consortium name="The Broad Institute Genome Sequencing Center for Infectious Disease"/>
            <person name="Wu L."/>
            <person name="Ma J."/>
        </authorList>
    </citation>
    <scope>NUCLEOTIDE SEQUENCE [LARGE SCALE GENOMIC DNA]</scope>
    <source>
        <strain evidence="3">JCM 17906</strain>
    </source>
</reference>
<feature type="region of interest" description="Disordered" evidence="1">
    <location>
        <begin position="1"/>
        <end position="157"/>
    </location>
</feature>
<comment type="caution">
    <text evidence="2">The sequence shown here is derived from an EMBL/GenBank/DDBJ whole genome shotgun (WGS) entry which is preliminary data.</text>
</comment>
<feature type="region of interest" description="Disordered" evidence="1">
    <location>
        <begin position="235"/>
        <end position="267"/>
    </location>
</feature>
<proteinExistence type="predicted"/>
<keyword evidence="3" id="KW-1185">Reference proteome</keyword>